<dbReference type="EMBL" id="JADFTS010000007">
    <property type="protein sequence ID" value="KAF9599407.1"/>
    <property type="molecule type" value="Genomic_DNA"/>
</dbReference>
<evidence type="ECO:0008006" key="4">
    <source>
        <dbReference type="Google" id="ProtNLM"/>
    </source>
</evidence>
<feature type="compositionally biased region" description="Basic and acidic residues" evidence="1">
    <location>
        <begin position="57"/>
        <end position="71"/>
    </location>
</feature>
<proteinExistence type="predicted"/>
<reference evidence="2 3" key="1">
    <citation type="submission" date="2020-10" db="EMBL/GenBank/DDBJ databases">
        <title>The Coptis chinensis genome and diversification of protoberbering-type alkaloids.</title>
        <authorList>
            <person name="Wang B."/>
            <person name="Shu S."/>
            <person name="Song C."/>
            <person name="Liu Y."/>
        </authorList>
    </citation>
    <scope>NUCLEOTIDE SEQUENCE [LARGE SCALE GENOMIC DNA]</scope>
    <source>
        <strain evidence="2">HL-2020</strain>
        <tissue evidence="2">Leaf</tissue>
    </source>
</reference>
<dbReference type="Proteomes" id="UP000631114">
    <property type="component" value="Unassembled WGS sequence"/>
</dbReference>
<gene>
    <name evidence="2" type="ORF">IFM89_036987</name>
</gene>
<evidence type="ECO:0000313" key="3">
    <source>
        <dbReference type="Proteomes" id="UP000631114"/>
    </source>
</evidence>
<keyword evidence="3" id="KW-1185">Reference proteome</keyword>
<evidence type="ECO:0000313" key="2">
    <source>
        <dbReference type="EMBL" id="KAF9599407.1"/>
    </source>
</evidence>
<sequence length="365" mass="41686">MDEYEQIDPIFVDNLNNEGDGDKDEFSSTPLKKAHLIGLLPVSKAQGVVLCSKVSKEERDKMKREEEEANKVHGGSKKHPILVTPIVPPIGNTSSSILGLFKVNARNDVTAMIGSFFYANGIPFNVASLALSDEWEKIKKGRSKNIEHEKVKKTILDDEFWEKAKLILSFTKPIWLMIRFCDSDKAVIGEVYQRMSDMLSEIKEALLDHWELSDIMEDLINFRWEKMNRPLHCLAYVLTPHYYSQAWLRGGPQRRKPHADPYVDKIYLNVVEKMVSEPFERVVIRQQLSDYLSNKGTFARPQAIADRVTMSALAWWDMYGNDIEGVEEREHNLLYDACVASLGNIKLSFQAEGSSSNAQEQGQRE</sequence>
<comment type="caution">
    <text evidence="2">The sequence shown here is derived from an EMBL/GenBank/DDBJ whole genome shotgun (WGS) entry which is preliminary data.</text>
</comment>
<name>A0A835LNV8_9MAGN</name>
<dbReference type="SUPFAM" id="SSF53098">
    <property type="entry name" value="Ribonuclease H-like"/>
    <property type="match status" value="1"/>
</dbReference>
<organism evidence="2 3">
    <name type="scientific">Coptis chinensis</name>
    <dbReference type="NCBI Taxonomy" id="261450"/>
    <lineage>
        <taxon>Eukaryota</taxon>
        <taxon>Viridiplantae</taxon>
        <taxon>Streptophyta</taxon>
        <taxon>Embryophyta</taxon>
        <taxon>Tracheophyta</taxon>
        <taxon>Spermatophyta</taxon>
        <taxon>Magnoliopsida</taxon>
        <taxon>Ranunculales</taxon>
        <taxon>Ranunculaceae</taxon>
        <taxon>Coptidoideae</taxon>
        <taxon>Coptis</taxon>
    </lineage>
</organism>
<evidence type="ECO:0000256" key="1">
    <source>
        <dbReference type="SAM" id="MobiDB-lite"/>
    </source>
</evidence>
<protein>
    <recommendedName>
        <fullName evidence="4">HAT C-terminal dimerisation domain-containing protein</fullName>
    </recommendedName>
</protein>
<dbReference type="InterPro" id="IPR012337">
    <property type="entry name" value="RNaseH-like_sf"/>
</dbReference>
<feature type="region of interest" description="Disordered" evidence="1">
    <location>
        <begin position="57"/>
        <end position="76"/>
    </location>
</feature>
<accession>A0A835LNV8</accession>
<dbReference type="AlphaFoldDB" id="A0A835LNV8"/>
<dbReference type="OrthoDB" id="2017576at2759"/>